<name>D5SM45_STRCL</name>
<reference evidence="2 3" key="1">
    <citation type="journal article" date="2010" name="Genome Biol. Evol.">
        <title>The sequence of a 1.8-mb bacterial linear plasmid reveals a rich evolutionary reservoir of secondary metabolic pathways.</title>
        <authorList>
            <person name="Medema M.H."/>
            <person name="Trefzer A."/>
            <person name="Kovalchuk A."/>
            <person name="van den Berg M."/>
            <person name="Mueller U."/>
            <person name="Heijne W."/>
            <person name="Wu L."/>
            <person name="Alam M.T."/>
            <person name="Ronning C.M."/>
            <person name="Nierman W.C."/>
            <person name="Bovenberg R.A.L."/>
            <person name="Breitling R."/>
            <person name="Takano E."/>
        </authorList>
    </citation>
    <scope>NUCLEOTIDE SEQUENCE [LARGE SCALE GENOMIC DNA]</scope>
    <source>
        <strain evidence="3">ATCC 27064 / DSM 738 / JCM 4710 / NBRC 13307 / NCIMB 12785 / NRRL 3585 / VKM Ac-602</strain>
        <plasmid evidence="2">pSCL4</plasmid>
    </source>
</reference>
<protein>
    <submittedName>
        <fullName evidence="2">WD40 domain-containing protein</fullName>
    </submittedName>
</protein>
<dbReference type="AlphaFoldDB" id="D5SM45"/>
<feature type="chain" id="PRO_5003076453" evidence="1">
    <location>
        <begin position="36"/>
        <end position="366"/>
    </location>
</feature>
<dbReference type="OrthoDB" id="39703at2"/>
<dbReference type="InterPro" id="IPR011659">
    <property type="entry name" value="WD40"/>
</dbReference>
<sequence>MTSITNRGTTRRGRAALSAAVVCVITAVLPGAASAEPADAGGVRGTGVERASVAADGTQANDESTGASITPDGRLIAFSSYANNLAPGDTGRTEDVFVRESATGQNRRFGGDSLGPPMLSSDGTYVARLAYVMNHMTFYQYEVDMGWRMSYGCSLNSCEASAGAGRNRAYSVTPRYPHTNKRIEVLDPATGAMQTIDIVHNLAPSRPSLSGNGRFLAYQDGGQQDVLLWDRTDNTVHGPVEGPDRAAELVQISDDGSKVVYLSGPDTYVHDTATGTAHQVPGVRALAIDPTGRYLLHTPPGTTGPAPLTLRDLATGTDETVTDKPATAGVETVSAGGRHVVFQSAADDIVPDDTNGTTDIFLRTLR</sequence>
<dbReference type="Proteomes" id="UP000002357">
    <property type="component" value="Plasmid pSCL4"/>
</dbReference>
<dbReference type="EMBL" id="CM000914">
    <property type="protein sequence ID" value="EFG04988.2"/>
    <property type="molecule type" value="Genomic_DNA"/>
</dbReference>
<keyword evidence="3" id="KW-1185">Reference proteome</keyword>
<feature type="signal peptide" evidence="1">
    <location>
        <begin position="1"/>
        <end position="35"/>
    </location>
</feature>
<dbReference type="RefSeq" id="WP_003963737.1">
    <property type="nucleotide sequence ID" value="NZ_CM000914.1"/>
</dbReference>
<dbReference type="Gene3D" id="2.120.10.30">
    <property type="entry name" value="TolB, C-terminal domain"/>
    <property type="match status" value="2"/>
</dbReference>
<evidence type="ECO:0000256" key="1">
    <source>
        <dbReference type="SAM" id="SignalP"/>
    </source>
</evidence>
<geneLocation type="plasmid" evidence="2 3">
    <name>pSCL4</name>
</geneLocation>
<accession>D5SM45</accession>
<organism evidence="2 3">
    <name type="scientific">Streptomyces clavuligerus</name>
    <dbReference type="NCBI Taxonomy" id="1901"/>
    <lineage>
        <taxon>Bacteria</taxon>
        <taxon>Bacillati</taxon>
        <taxon>Actinomycetota</taxon>
        <taxon>Actinomycetes</taxon>
        <taxon>Kitasatosporales</taxon>
        <taxon>Streptomycetaceae</taxon>
        <taxon>Streptomyces</taxon>
    </lineage>
</organism>
<evidence type="ECO:0000313" key="3">
    <source>
        <dbReference type="Proteomes" id="UP000002357"/>
    </source>
</evidence>
<dbReference type="GeneID" id="93734551"/>
<dbReference type="InterPro" id="IPR011042">
    <property type="entry name" value="6-blade_b-propeller_TolB-like"/>
</dbReference>
<proteinExistence type="predicted"/>
<dbReference type="SUPFAM" id="SSF82171">
    <property type="entry name" value="DPP6 N-terminal domain-like"/>
    <property type="match status" value="1"/>
</dbReference>
<gene>
    <name evidence="2" type="ORF">SCLAV_p1506</name>
</gene>
<keyword evidence="1" id="KW-0732">Signal</keyword>
<keyword evidence="2" id="KW-0614">Plasmid</keyword>
<evidence type="ECO:0000313" key="2">
    <source>
        <dbReference type="EMBL" id="EFG04988.2"/>
    </source>
</evidence>
<dbReference type="eggNOG" id="COG0823">
    <property type="taxonomic scope" value="Bacteria"/>
</dbReference>
<dbReference type="Pfam" id="PF07676">
    <property type="entry name" value="PD40"/>
    <property type="match status" value="1"/>
</dbReference>